<name>A0A4Y4D0P6_KOCVA</name>
<evidence type="ECO:0000256" key="1">
    <source>
        <dbReference type="SAM" id="MobiDB-lite"/>
    </source>
</evidence>
<feature type="compositionally biased region" description="Gly residues" evidence="1">
    <location>
        <begin position="45"/>
        <end position="59"/>
    </location>
</feature>
<reference evidence="2 3" key="1">
    <citation type="submission" date="2019-06" db="EMBL/GenBank/DDBJ databases">
        <title>Whole genome shotgun sequence of Kocuria varians NBRC 15358.</title>
        <authorList>
            <person name="Hosoyama A."/>
            <person name="Uohara A."/>
            <person name="Ohji S."/>
            <person name="Ichikawa N."/>
        </authorList>
    </citation>
    <scope>NUCLEOTIDE SEQUENCE [LARGE SCALE GENOMIC DNA]</scope>
    <source>
        <strain evidence="2 3">NBRC 15358</strain>
    </source>
</reference>
<accession>A0A4Y4D0P6</accession>
<dbReference type="Proteomes" id="UP000315730">
    <property type="component" value="Unassembled WGS sequence"/>
</dbReference>
<protein>
    <submittedName>
        <fullName evidence="2">Uncharacterized protein</fullName>
    </submittedName>
</protein>
<evidence type="ECO:0000313" key="3">
    <source>
        <dbReference type="Proteomes" id="UP000315730"/>
    </source>
</evidence>
<organism evidence="2 3">
    <name type="scientific">Kocuria varians</name>
    <name type="common">Micrococcus varians</name>
    <dbReference type="NCBI Taxonomy" id="1272"/>
    <lineage>
        <taxon>Bacteria</taxon>
        <taxon>Bacillati</taxon>
        <taxon>Actinomycetota</taxon>
        <taxon>Actinomycetes</taxon>
        <taxon>Micrococcales</taxon>
        <taxon>Micrococcaceae</taxon>
        <taxon>Kocuria</taxon>
    </lineage>
</organism>
<dbReference type="EMBL" id="BJNW01000006">
    <property type="protein sequence ID" value="GEC98755.1"/>
    <property type="molecule type" value="Genomic_DNA"/>
</dbReference>
<sequence length="59" mass="5553">MRVPPAEMGPGACTGAGIPGPPTPRFPGPAGVAPGVPVTPPRGGSPCGEGVGWDHGALG</sequence>
<dbReference type="AlphaFoldDB" id="A0A4Y4D0P6"/>
<feature type="region of interest" description="Disordered" evidence="1">
    <location>
        <begin position="1"/>
        <end position="59"/>
    </location>
</feature>
<comment type="caution">
    <text evidence="2">The sequence shown here is derived from an EMBL/GenBank/DDBJ whole genome shotgun (WGS) entry which is preliminary data.</text>
</comment>
<keyword evidence="3" id="KW-1185">Reference proteome</keyword>
<evidence type="ECO:0000313" key="2">
    <source>
        <dbReference type="EMBL" id="GEC98755.1"/>
    </source>
</evidence>
<feature type="compositionally biased region" description="Low complexity" evidence="1">
    <location>
        <begin position="28"/>
        <end position="44"/>
    </location>
</feature>
<proteinExistence type="predicted"/>
<gene>
    <name evidence="2" type="ORF">KVA01_09100</name>
</gene>